<dbReference type="PROSITE" id="PS51257">
    <property type="entry name" value="PROKAR_LIPOPROTEIN"/>
    <property type="match status" value="1"/>
</dbReference>
<evidence type="ECO:0000256" key="1">
    <source>
        <dbReference type="SAM" id="SignalP"/>
    </source>
</evidence>
<feature type="signal peptide" evidence="1">
    <location>
        <begin position="1"/>
        <end position="22"/>
    </location>
</feature>
<feature type="chain" id="PRO_5046162982" evidence="1">
    <location>
        <begin position="23"/>
        <end position="208"/>
    </location>
</feature>
<keyword evidence="1" id="KW-0732">Signal</keyword>
<dbReference type="PANTHER" id="PTHR36933:SF1">
    <property type="entry name" value="SLL0788 PROTEIN"/>
    <property type="match status" value="1"/>
</dbReference>
<dbReference type="InterPro" id="IPR005183">
    <property type="entry name" value="DUF305_CopM-like"/>
</dbReference>
<gene>
    <name evidence="3" type="ORF">ACFOLH_10555</name>
</gene>
<keyword evidence="4" id="KW-1185">Reference proteome</keyword>
<organism evidence="3 4">
    <name type="scientific">Aquipuribacter hungaricus</name>
    <dbReference type="NCBI Taxonomy" id="545624"/>
    <lineage>
        <taxon>Bacteria</taxon>
        <taxon>Bacillati</taxon>
        <taxon>Actinomycetota</taxon>
        <taxon>Actinomycetes</taxon>
        <taxon>Micrococcales</taxon>
        <taxon>Intrasporangiaceae</taxon>
        <taxon>Aquipuribacter</taxon>
    </lineage>
</organism>
<dbReference type="RefSeq" id="WP_340291386.1">
    <property type="nucleotide sequence ID" value="NZ_JBBEOI010000038.1"/>
</dbReference>
<feature type="domain" description="DUF305" evidence="2">
    <location>
        <begin position="56"/>
        <end position="206"/>
    </location>
</feature>
<accession>A0ABV7WIL4</accession>
<dbReference type="PANTHER" id="PTHR36933">
    <property type="entry name" value="SLL0788 PROTEIN"/>
    <property type="match status" value="1"/>
</dbReference>
<dbReference type="Proteomes" id="UP001595685">
    <property type="component" value="Unassembled WGS sequence"/>
</dbReference>
<evidence type="ECO:0000313" key="3">
    <source>
        <dbReference type="EMBL" id="MFC3688782.1"/>
    </source>
</evidence>
<protein>
    <submittedName>
        <fullName evidence="3">DUF305 domain-containing protein</fullName>
    </submittedName>
</protein>
<comment type="caution">
    <text evidence="3">The sequence shown here is derived from an EMBL/GenBank/DDBJ whole genome shotgun (WGS) entry which is preliminary data.</text>
</comment>
<dbReference type="InterPro" id="IPR012347">
    <property type="entry name" value="Ferritin-like"/>
</dbReference>
<evidence type="ECO:0000313" key="4">
    <source>
        <dbReference type="Proteomes" id="UP001595685"/>
    </source>
</evidence>
<dbReference type="Pfam" id="PF03713">
    <property type="entry name" value="DUF305"/>
    <property type="match status" value="1"/>
</dbReference>
<dbReference type="EMBL" id="JBHRWW010000006">
    <property type="protein sequence ID" value="MFC3688782.1"/>
    <property type="molecule type" value="Genomic_DNA"/>
</dbReference>
<dbReference type="Gene3D" id="1.20.1260.10">
    <property type="match status" value="1"/>
</dbReference>
<proteinExistence type="predicted"/>
<evidence type="ECO:0000259" key="2">
    <source>
        <dbReference type="Pfam" id="PF03713"/>
    </source>
</evidence>
<name>A0ABV7WIL4_9MICO</name>
<sequence>MTTAPRRAGALFAALGTTFVLAACGADAGGAGGSAAPSGAPPTAVAEVSSEHAEADVAFAQGMLPHHRQAVEMSALAGGRAEDPEVVALADEISAAQKPEIVTLTAMLEAWGAEEPAAGGGGHEGMAGMEGGAAGMMTEDDMSALEAAEGAEFDRLFLELMVAHHEGAVEMAQTELDEGENPEALGLAEQVVDTQQAEIERMRSLLGR</sequence>
<reference evidence="4" key="1">
    <citation type="journal article" date="2019" name="Int. J. Syst. Evol. Microbiol.">
        <title>The Global Catalogue of Microorganisms (GCM) 10K type strain sequencing project: providing services to taxonomists for standard genome sequencing and annotation.</title>
        <authorList>
            <consortium name="The Broad Institute Genomics Platform"/>
            <consortium name="The Broad Institute Genome Sequencing Center for Infectious Disease"/>
            <person name="Wu L."/>
            <person name="Ma J."/>
        </authorList>
    </citation>
    <scope>NUCLEOTIDE SEQUENCE [LARGE SCALE GENOMIC DNA]</scope>
    <source>
        <strain evidence="4">NCAIM B.02333</strain>
    </source>
</reference>